<dbReference type="Proteomes" id="UP000887159">
    <property type="component" value="Unassembled WGS sequence"/>
</dbReference>
<evidence type="ECO:0000313" key="2">
    <source>
        <dbReference type="Proteomes" id="UP000887159"/>
    </source>
</evidence>
<evidence type="ECO:0000313" key="1">
    <source>
        <dbReference type="EMBL" id="GFY03543.1"/>
    </source>
</evidence>
<comment type="caution">
    <text evidence="1">The sequence shown here is derived from an EMBL/GenBank/DDBJ whole genome shotgun (WGS) entry which is preliminary data.</text>
</comment>
<gene>
    <name evidence="1" type="ORF">TNCV_3211801</name>
</gene>
<accession>A0A8X6SAN5</accession>
<organism evidence="1 2">
    <name type="scientific">Trichonephila clavipes</name>
    <name type="common">Golden silk orbweaver</name>
    <name type="synonym">Nephila clavipes</name>
    <dbReference type="NCBI Taxonomy" id="2585209"/>
    <lineage>
        <taxon>Eukaryota</taxon>
        <taxon>Metazoa</taxon>
        <taxon>Ecdysozoa</taxon>
        <taxon>Arthropoda</taxon>
        <taxon>Chelicerata</taxon>
        <taxon>Arachnida</taxon>
        <taxon>Araneae</taxon>
        <taxon>Araneomorphae</taxon>
        <taxon>Entelegynae</taxon>
        <taxon>Araneoidea</taxon>
        <taxon>Nephilidae</taxon>
        <taxon>Trichonephila</taxon>
    </lineage>
</organism>
<proteinExistence type="predicted"/>
<dbReference type="AlphaFoldDB" id="A0A8X6SAN5"/>
<dbReference type="EMBL" id="BMAU01021238">
    <property type="protein sequence ID" value="GFY03543.1"/>
    <property type="molecule type" value="Genomic_DNA"/>
</dbReference>
<name>A0A8X6SAN5_TRICX</name>
<sequence length="67" mass="7321">MGFCYSDEVLQALEEVYDLGISELSENIRAGLGVWLLRCLGGGGDRLWLYGFTGGFNLVQADLPGHK</sequence>
<reference evidence="1" key="1">
    <citation type="submission" date="2020-08" db="EMBL/GenBank/DDBJ databases">
        <title>Multicomponent nature underlies the extraordinary mechanical properties of spider dragline silk.</title>
        <authorList>
            <person name="Kono N."/>
            <person name="Nakamura H."/>
            <person name="Mori M."/>
            <person name="Yoshida Y."/>
            <person name="Ohtoshi R."/>
            <person name="Malay A.D."/>
            <person name="Moran D.A.P."/>
            <person name="Tomita M."/>
            <person name="Numata K."/>
            <person name="Arakawa K."/>
        </authorList>
    </citation>
    <scope>NUCLEOTIDE SEQUENCE</scope>
</reference>
<protein>
    <submittedName>
        <fullName evidence="1">Uncharacterized protein</fullName>
    </submittedName>
</protein>
<keyword evidence="2" id="KW-1185">Reference proteome</keyword>